<sequence>MYRAILNGAHFRLLCYVQRLIHKTPNYSTTVFDTVDAFSYLSRNGNKEDTRIPKLGVIYNNFSGPQPTDEIKNSIDLFKLSGLDLDNALLELHDQNKHKQILRFVNDCIDRKIIIGKDVIKKLFRLYSLTGRVEAVGLLQNYCSRITPDLHKKNGEFAHYIAKAQCMKGNSKEGLTILTHAYKKNVNLRAFYRIIFKELIHDSVMNRSEASLVNFKKYVLEFSSRWKDNYPLVCFWHICWESDWFSDQMLADELLEASEDLQKILGGDVAVYMPK</sequence>
<proteinExistence type="predicted"/>
<comment type="caution">
    <text evidence="1">The sequence shown here is derived from an EMBL/GenBank/DDBJ whole genome shotgun (WGS) entry which is preliminary data.</text>
</comment>
<dbReference type="AlphaFoldDB" id="A0AAV1JST7"/>
<dbReference type="EMBL" id="CAVLEF010000130">
    <property type="protein sequence ID" value="CAK1551449.1"/>
    <property type="molecule type" value="Genomic_DNA"/>
</dbReference>
<evidence type="ECO:0000313" key="2">
    <source>
        <dbReference type="Proteomes" id="UP001497472"/>
    </source>
</evidence>
<reference evidence="1 2" key="1">
    <citation type="submission" date="2023-11" db="EMBL/GenBank/DDBJ databases">
        <authorList>
            <person name="Okamura Y."/>
        </authorList>
    </citation>
    <scope>NUCLEOTIDE SEQUENCE [LARGE SCALE GENOMIC DNA]</scope>
</reference>
<evidence type="ECO:0000313" key="1">
    <source>
        <dbReference type="EMBL" id="CAK1551449.1"/>
    </source>
</evidence>
<accession>A0AAV1JST7</accession>
<organism evidence="1 2">
    <name type="scientific">Leptosia nina</name>
    <dbReference type="NCBI Taxonomy" id="320188"/>
    <lineage>
        <taxon>Eukaryota</taxon>
        <taxon>Metazoa</taxon>
        <taxon>Ecdysozoa</taxon>
        <taxon>Arthropoda</taxon>
        <taxon>Hexapoda</taxon>
        <taxon>Insecta</taxon>
        <taxon>Pterygota</taxon>
        <taxon>Neoptera</taxon>
        <taxon>Endopterygota</taxon>
        <taxon>Lepidoptera</taxon>
        <taxon>Glossata</taxon>
        <taxon>Ditrysia</taxon>
        <taxon>Papilionoidea</taxon>
        <taxon>Pieridae</taxon>
        <taxon>Pierinae</taxon>
        <taxon>Leptosia</taxon>
    </lineage>
</organism>
<keyword evidence="2" id="KW-1185">Reference proteome</keyword>
<name>A0AAV1JST7_9NEOP</name>
<dbReference type="Proteomes" id="UP001497472">
    <property type="component" value="Unassembled WGS sequence"/>
</dbReference>
<gene>
    <name evidence="1" type="ORF">LNINA_LOCUS10583</name>
</gene>
<protein>
    <submittedName>
        <fullName evidence="1">Uncharacterized protein</fullName>
    </submittedName>
</protein>